<evidence type="ECO:0000313" key="10">
    <source>
        <dbReference type="Proteomes" id="UP001497392"/>
    </source>
</evidence>
<dbReference type="PROSITE" id="PS00028">
    <property type="entry name" value="ZINC_FINGER_C2H2_1"/>
    <property type="match status" value="1"/>
</dbReference>
<feature type="region of interest" description="Disordered" evidence="6">
    <location>
        <begin position="379"/>
        <end position="426"/>
    </location>
</feature>
<dbReference type="PROSITE" id="PS50157">
    <property type="entry name" value="ZINC_FINGER_C2H2_2"/>
    <property type="match status" value="1"/>
</dbReference>
<dbReference type="CDD" id="cd06257">
    <property type="entry name" value="DnaJ"/>
    <property type="match status" value="1"/>
</dbReference>
<proteinExistence type="predicted"/>
<feature type="compositionally biased region" description="Low complexity" evidence="6">
    <location>
        <begin position="404"/>
        <end position="416"/>
    </location>
</feature>
<keyword evidence="5" id="KW-0175">Coiled coil</keyword>
<dbReference type="InterPro" id="IPR018253">
    <property type="entry name" value="DnaJ_domain_CS"/>
</dbReference>
<dbReference type="SMART" id="SM00451">
    <property type="entry name" value="ZnF_U1"/>
    <property type="match status" value="1"/>
</dbReference>
<dbReference type="InterPro" id="IPR001623">
    <property type="entry name" value="DnaJ_domain"/>
</dbReference>
<dbReference type="Gene3D" id="3.30.160.60">
    <property type="entry name" value="Classic Zinc Finger"/>
    <property type="match status" value="1"/>
</dbReference>
<dbReference type="PRINTS" id="PR00625">
    <property type="entry name" value="JDOMAIN"/>
</dbReference>
<dbReference type="InterPro" id="IPR036869">
    <property type="entry name" value="J_dom_sf"/>
</dbReference>
<sequence>MRCLYEVLDVAKDADESALRKAYRKAALAWHPDKNQGNLEVADARFKEIQNAWEVLSDPQEKAWYDSHRDQILRAGRHQAGGDGGHEGQATPPEDLSLFQYFSSSCYSGFNDGPRGFYTVYGKVFTDLASQEAHAAEQTRNRQTHNAPGFGNADSPWSHVSAFYQYWLYFVSDRSFAWADTYNPASAPNRKIRRLMEDDNNKYRKAARREFQENVRALVAFVRKRDARVIAWMEQEEIKKAEHKAAEARRREEEAAERMRRALEYEEPEWVRAADIGSCSSEGAALIEDDLYCIACDKFFKSDKALANHNRSKKHLQNTEILKAALAEEEEAEIFPDALQQSIHTATGTPQVAQTDVPDLAAANDEAWLREDVEHLVAGREAQDPPESTGTAGSMMGSPNQPMEDSSSASETSSEGQQEEDEDALLARMVKRCTAIASGCPGP</sequence>
<keyword evidence="3" id="KW-0862">Zinc</keyword>
<protein>
    <submittedName>
        <fullName evidence="9">G1544 protein</fullName>
    </submittedName>
</protein>
<dbReference type="InterPro" id="IPR003604">
    <property type="entry name" value="Matrin/U1-like-C_Znf_C2H2"/>
</dbReference>
<dbReference type="PROSITE" id="PS00636">
    <property type="entry name" value="DNAJ_1"/>
    <property type="match status" value="1"/>
</dbReference>
<dbReference type="InterPro" id="IPR054076">
    <property type="entry name" value="ZUO1-like_ZHD"/>
</dbReference>
<keyword evidence="10" id="KW-1185">Reference proteome</keyword>
<dbReference type="Pfam" id="PF12171">
    <property type="entry name" value="zf-C2H2_jaz"/>
    <property type="match status" value="1"/>
</dbReference>
<evidence type="ECO:0000259" key="8">
    <source>
        <dbReference type="PROSITE" id="PS50157"/>
    </source>
</evidence>
<evidence type="ECO:0000256" key="4">
    <source>
        <dbReference type="PROSITE-ProRule" id="PRU00042"/>
    </source>
</evidence>
<dbReference type="PANTHER" id="PTHR45495">
    <property type="entry name" value="DNAJ PROTEIN JJJ1 HOMOLOG"/>
    <property type="match status" value="1"/>
</dbReference>
<evidence type="ECO:0000256" key="3">
    <source>
        <dbReference type="ARBA" id="ARBA00022833"/>
    </source>
</evidence>
<evidence type="ECO:0000256" key="6">
    <source>
        <dbReference type="SAM" id="MobiDB-lite"/>
    </source>
</evidence>
<feature type="compositionally biased region" description="Polar residues" evidence="6">
    <location>
        <begin position="386"/>
        <end position="403"/>
    </location>
</feature>
<name>A0ABP1FIA7_9CHLO</name>
<organism evidence="9 10">
    <name type="scientific">Coccomyxa viridis</name>
    <dbReference type="NCBI Taxonomy" id="1274662"/>
    <lineage>
        <taxon>Eukaryota</taxon>
        <taxon>Viridiplantae</taxon>
        <taxon>Chlorophyta</taxon>
        <taxon>core chlorophytes</taxon>
        <taxon>Trebouxiophyceae</taxon>
        <taxon>Trebouxiophyceae incertae sedis</taxon>
        <taxon>Coccomyxaceae</taxon>
        <taxon>Coccomyxa</taxon>
    </lineage>
</organism>
<keyword evidence="1" id="KW-0479">Metal-binding</keyword>
<dbReference type="Proteomes" id="UP001497392">
    <property type="component" value="Unassembled WGS sequence"/>
</dbReference>
<dbReference type="SUPFAM" id="SSF46565">
    <property type="entry name" value="Chaperone J-domain"/>
    <property type="match status" value="1"/>
</dbReference>
<accession>A0ABP1FIA7</accession>
<dbReference type="InterPro" id="IPR022755">
    <property type="entry name" value="Znf_C2H2_jaz"/>
</dbReference>
<dbReference type="InterPro" id="IPR036236">
    <property type="entry name" value="Znf_C2H2_sf"/>
</dbReference>
<dbReference type="InterPro" id="IPR044648">
    <property type="entry name" value="JJJ1_plant"/>
</dbReference>
<reference evidence="9 10" key="1">
    <citation type="submission" date="2024-06" db="EMBL/GenBank/DDBJ databases">
        <authorList>
            <person name="Kraege A."/>
            <person name="Thomma B."/>
        </authorList>
    </citation>
    <scope>NUCLEOTIDE SEQUENCE [LARGE SCALE GENOMIC DNA]</scope>
</reference>
<dbReference type="Gene3D" id="1.10.287.110">
    <property type="entry name" value="DnaJ domain"/>
    <property type="match status" value="1"/>
</dbReference>
<comment type="caution">
    <text evidence="9">The sequence shown here is derived from an EMBL/GenBank/DDBJ whole genome shotgun (WGS) entry which is preliminary data.</text>
</comment>
<evidence type="ECO:0000313" key="9">
    <source>
        <dbReference type="EMBL" id="CAL5219661.1"/>
    </source>
</evidence>
<evidence type="ECO:0000256" key="5">
    <source>
        <dbReference type="SAM" id="Coils"/>
    </source>
</evidence>
<feature type="domain" description="J" evidence="7">
    <location>
        <begin position="3"/>
        <end position="69"/>
    </location>
</feature>
<dbReference type="InterPro" id="IPR013087">
    <property type="entry name" value="Znf_C2H2_type"/>
</dbReference>
<evidence type="ECO:0000259" key="7">
    <source>
        <dbReference type="PROSITE" id="PS50076"/>
    </source>
</evidence>
<dbReference type="Pfam" id="PF00226">
    <property type="entry name" value="DnaJ"/>
    <property type="match status" value="1"/>
</dbReference>
<evidence type="ECO:0000256" key="2">
    <source>
        <dbReference type="ARBA" id="ARBA00022771"/>
    </source>
</evidence>
<feature type="domain" description="C2H2-type" evidence="8">
    <location>
        <begin position="291"/>
        <end position="320"/>
    </location>
</feature>
<dbReference type="EMBL" id="CAXHTA020000002">
    <property type="protein sequence ID" value="CAL5219661.1"/>
    <property type="molecule type" value="Genomic_DNA"/>
</dbReference>
<dbReference type="SUPFAM" id="SSF57667">
    <property type="entry name" value="beta-beta-alpha zinc fingers"/>
    <property type="match status" value="1"/>
</dbReference>
<dbReference type="SMART" id="SM00271">
    <property type="entry name" value="DnaJ"/>
    <property type="match status" value="1"/>
</dbReference>
<dbReference type="PROSITE" id="PS50076">
    <property type="entry name" value="DNAJ_2"/>
    <property type="match status" value="1"/>
</dbReference>
<feature type="coiled-coil region" evidence="5">
    <location>
        <begin position="231"/>
        <end position="258"/>
    </location>
</feature>
<gene>
    <name evidence="9" type="primary">g1544</name>
    <name evidence="9" type="ORF">VP750_LOCUS1320</name>
</gene>
<evidence type="ECO:0000256" key="1">
    <source>
        <dbReference type="ARBA" id="ARBA00022723"/>
    </source>
</evidence>
<dbReference type="Pfam" id="PF21884">
    <property type="entry name" value="ZUO1-like_ZHD"/>
    <property type="match status" value="1"/>
</dbReference>
<keyword evidence="2 4" id="KW-0863">Zinc-finger</keyword>
<dbReference type="PANTHER" id="PTHR45495:SF1">
    <property type="entry name" value="DNAJ PROTEIN JJJ1 HOMOLOG"/>
    <property type="match status" value="1"/>
</dbReference>